<comment type="caution">
    <text evidence="2">The sequence shown here is derived from an EMBL/GenBank/DDBJ whole genome shotgun (WGS) entry which is preliminary data.</text>
</comment>
<proteinExistence type="predicted"/>
<evidence type="ECO:0000256" key="1">
    <source>
        <dbReference type="SAM" id="SignalP"/>
    </source>
</evidence>
<evidence type="ECO:0000313" key="3">
    <source>
        <dbReference type="Proteomes" id="UP001523528"/>
    </source>
</evidence>
<gene>
    <name evidence="2" type="ORF">NKW50_11265</name>
</gene>
<feature type="chain" id="PRO_5046820583" evidence="1">
    <location>
        <begin position="30"/>
        <end position="158"/>
    </location>
</feature>
<name>A0ABT1F1W7_9PROT</name>
<dbReference type="Proteomes" id="UP001523528">
    <property type="component" value="Unassembled WGS sequence"/>
</dbReference>
<organism evidence="2 3">
    <name type="scientific">Acetobacter lambici</name>
    <dbReference type="NCBI Taxonomy" id="1332824"/>
    <lineage>
        <taxon>Bacteria</taxon>
        <taxon>Pseudomonadati</taxon>
        <taxon>Pseudomonadota</taxon>
        <taxon>Alphaproteobacteria</taxon>
        <taxon>Acetobacterales</taxon>
        <taxon>Acetobacteraceae</taxon>
        <taxon>Acetobacter</taxon>
    </lineage>
</organism>
<keyword evidence="3" id="KW-1185">Reference proteome</keyword>
<sequence length="158" mass="17790">MKNRHLQLWACAALLSIGWTAFTPAPAQAATSAANDPYGEWTGMLVTDKGRDCPTEGLSYMLIQPTKMIFVPQMGNLVLHGVPNKERQHYHAQLIMQDARKQSLPMVFEAHPIDDIFEGVYGTPTCRAHIILRRPENHPMDNFLNRNYGVSSVKQDDD</sequence>
<protein>
    <submittedName>
        <fullName evidence="2">Uncharacterized protein</fullName>
    </submittedName>
</protein>
<reference evidence="2 3" key="1">
    <citation type="submission" date="2022-06" db="EMBL/GenBank/DDBJ databases">
        <title>Acetobacer genomes from food samples.</title>
        <authorList>
            <person name="Sombolestani A."/>
        </authorList>
    </citation>
    <scope>NUCLEOTIDE SEQUENCE [LARGE SCALE GENOMIC DNA]</scope>
    <source>
        <strain evidence="2 3">R-83285</strain>
    </source>
</reference>
<dbReference type="RefSeq" id="WP_165993091.1">
    <property type="nucleotide sequence ID" value="NZ_JAMYZY010000022.1"/>
</dbReference>
<dbReference type="EMBL" id="JAMYZZ010000022">
    <property type="protein sequence ID" value="MCP1259170.1"/>
    <property type="molecule type" value="Genomic_DNA"/>
</dbReference>
<accession>A0ABT1F1W7</accession>
<evidence type="ECO:0000313" key="2">
    <source>
        <dbReference type="EMBL" id="MCP1259170.1"/>
    </source>
</evidence>
<feature type="signal peptide" evidence="1">
    <location>
        <begin position="1"/>
        <end position="29"/>
    </location>
</feature>
<keyword evidence="1" id="KW-0732">Signal</keyword>